<name>A0A5C6LL56_9BACT</name>
<accession>A0A5C6LL56</accession>
<reference evidence="1 2" key="1">
    <citation type="submission" date="2019-08" db="EMBL/GenBank/DDBJ databases">
        <title>Whole genome sequencing of chitin degrading bacteria Chitinophaga pinensis YS16.</title>
        <authorList>
            <person name="Singh R.P."/>
            <person name="Manchanda G."/>
            <person name="Maurya I.K."/>
            <person name="Joshi N.K."/>
            <person name="Srivastava A.K."/>
        </authorList>
    </citation>
    <scope>NUCLEOTIDE SEQUENCE [LARGE SCALE GENOMIC DNA]</scope>
    <source>
        <strain evidence="1 2">YS-16</strain>
    </source>
</reference>
<evidence type="ECO:0000313" key="2">
    <source>
        <dbReference type="Proteomes" id="UP000318815"/>
    </source>
</evidence>
<evidence type="ECO:0008006" key="3">
    <source>
        <dbReference type="Google" id="ProtNLM"/>
    </source>
</evidence>
<dbReference type="EMBL" id="VOHS01000031">
    <property type="protein sequence ID" value="TWV96863.1"/>
    <property type="molecule type" value="Genomic_DNA"/>
</dbReference>
<dbReference type="Proteomes" id="UP000318815">
    <property type="component" value="Unassembled WGS sequence"/>
</dbReference>
<dbReference type="PROSITE" id="PS51257">
    <property type="entry name" value="PROKAR_LIPOPROTEIN"/>
    <property type="match status" value="1"/>
</dbReference>
<dbReference type="OrthoDB" id="664239at2"/>
<sequence length="327" mass="37238">MKLVKLSNVLLIVVTLTLFFACKKDKINIIEPEIDPGKPAETMPGNILLRKTIHYNKFRDGINGPLMRDTLIYNEKDQLIKVEHVNNLSKIVYTFSYNENGSLSTVLTSSSLAEGYTNTYSLMYSKGLLDSIILGSNLPNDHGDGDHVIINPTRNDQGQVTTVKYTLYTKTNSSVYSAQFDFLWTPSNNLASMQGRTYDYTSYADVQRATFPSIQNNDANIGLSRLPAGYLFVLALRENGLSYQNAMEPYLFTTYLYTSAKNVFNNGTGRLYEVGTVIKDEFIKYVDYENKATFDQNGILKTFNYFENNIYPVWDMVGIEFFYEQKK</sequence>
<dbReference type="RefSeq" id="WP_146307191.1">
    <property type="nucleotide sequence ID" value="NZ_VOHS01000031.1"/>
</dbReference>
<proteinExistence type="predicted"/>
<gene>
    <name evidence="1" type="ORF">FEF09_22495</name>
</gene>
<dbReference type="AlphaFoldDB" id="A0A5C6LL56"/>
<keyword evidence="2" id="KW-1185">Reference proteome</keyword>
<comment type="caution">
    <text evidence="1">The sequence shown here is derived from an EMBL/GenBank/DDBJ whole genome shotgun (WGS) entry which is preliminary data.</text>
</comment>
<organism evidence="1 2">
    <name type="scientific">Chitinophaga pinensis</name>
    <dbReference type="NCBI Taxonomy" id="79329"/>
    <lineage>
        <taxon>Bacteria</taxon>
        <taxon>Pseudomonadati</taxon>
        <taxon>Bacteroidota</taxon>
        <taxon>Chitinophagia</taxon>
        <taxon>Chitinophagales</taxon>
        <taxon>Chitinophagaceae</taxon>
        <taxon>Chitinophaga</taxon>
    </lineage>
</organism>
<evidence type="ECO:0000313" key="1">
    <source>
        <dbReference type="EMBL" id="TWV96863.1"/>
    </source>
</evidence>
<protein>
    <recommendedName>
        <fullName evidence="3">DUF4595 domain-containing protein</fullName>
    </recommendedName>
</protein>